<sequence length="396" mass="44150">MSAGDWPGISPRVVSRNLIINDLDVHIFEAKPALTTARSPPLIILLHGFPELAYSWRKVLVPLSDAGYHVVAPDQRGYGRTKRRVQSESHDRLHFEDDLSPFRMLSLATDVVALVYALGYQSAAAVVGHDYGSIVAGHCALIRPDLFKSVVMMSAPYTGVPALPLNKDPPAESLVQSLSQHLANLDPPRKHYTVYYSTANANEDMMKAPQGLHSFLRAYYHVKSADWAQNKPYPLPSLSATSFAQLPYYYVMLSQETMAETVERDAPSTSEAKNNTWLTEAELAVYTSEYAATGFQGGLNRYRCMTDVQWSKELMVFSGKRIEVPAMFIAGKQDWGVYQHPGAAEIMRQKICMNMDEADFVLVEGAGHWVQQETPEAVVEHLLRFVEKQQSVILAA</sequence>
<evidence type="ECO:0000259" key="3">
    <source>
        <dbReference type="Pfam" id="PF00561"/>
    </source>
</evidence>
<evidence type="ECO:0000313" key="5">
    <source>
        <dbReference type="Proteomes" id="UP000807353"/>
    </source>
</evidence>
<dbReference type="InterPro" id="IPR000073">
    <property type="entry name" value="AB_hydrolase_1"/>
</dbReference>
<name>A0A9P5YEK9_9AGAR</name>
<comment type="similarity">
    <text evidence="2">Belongs to the AB hydrolase superfamily. Epoxide hydrolase family.</text>
</comment>
<evidence type="ECO:0000256" key="1">
    <source>
        <dbReference type="ARBA" id="ARBA00022801"/>
    </source>
</evidence>
<gene>
    <name evidence="4" type="ORF">BDZ94DRAFT_1210268</name>
</gene>
<dbReference type="Pfam" id="PF00561">
    <property type="entry name" value="Abhydrolase_1"/>
    <property type="match status" value="1"/>
</dbReference>
<organism evidence="4 5">
    <name type="scientific">Collybia nuda</name>
    <dbReference type="NCBI Taxonomy" id="64659"/>
    <lineage>
        <taxon>Eukaryota</taxon>
        <taxon>Fungi</taxon>
        <taxon>Dikarya</taxon>
        <taxon>Basidiomycota</taxon>
        <taxon>Agaricomycotina</taxon>
        <taxon>Agaricomycetes</taxon>
        <taxon>Agaricomycetidae</taxon>
        <taxon>Agaricales</taxon>
        <taxon>Tricholomatineae</taxon>
        <taxon>Clitocybaceae</taxon>
        <taxon>Collybia</taxon>
    </lineage>
</organism>
<feature type="domain" description="AB hydrolase-1" evidence="3">
    <location>
        <begin position="41"/>
        <end position="372"/>
    </location>
</feature>
<dbReference type="AlphaFoldDB" id="A0A9P5YEK9"/>
<evidence type="ECO:0000256" key="2">
    <source>
        <dbReference type="ARBA" id="ARBA00038334"/>
    </source>
</evidence>
<dbReference type="PRINTS" id="PR00412">
    <property type="entry name" value="EPOXHYDRLASE"/>
</dbReference>
<keyword evidence="5" id="KW-1185">Reference proteome</keyword>
<dbReference type="OrthoDB" id="6431331at2759"/>
<reference evidence="4" key="1">
    <citation type="submission" date="2020-11" db="EMBL/GenBank/DDBJ databases">
        <authorList>
            <consortium name="DOE Joint Genome Institute"/>
            <person name="Ahrendt S."/>
            <person name="Riley R."/>
            <person name="Andreopoulos W."/>
            <person name="Labutti K."/>
            <person name="Pangilinan J."/>
            <person name="Ruiz-Duenas F.J."/>
            <person name="Barrasa J.M."/>
            <person name="Sanchez-Garcia M."/>
            <person name="Camarero S."/>
            <person name="Miyauchi S."/>
            <person name="Serrano A."/>
            <person name="Linde D."/>
            <person name="Babiker R."/>
            <person name="Drula E."/>
            <person name="Ayuso-Fernandez I."/>
            <person name="Pacheco R."/>
            <person name="Padilla G."/>
            <person name="Ferreira P."/>
            <person name="Barriuso J."/>
            <person name="Kellner H."/>
            <person name="Castanera R."/>
            <person name="Alfaro M."/>
            <person name="Ramirez L."/>
            <person name="Pisabarro A.G."/>
            <person name="Kuo A."/>
            <person name="Tritt A."/>
            <person name="Lipzen A."/>
            <person name="He G."/>
            <person name="Yan M."/>
            <person name="Ng V."/>
            <person name="Cullen D."/>
            <person name="Martin F."/>
            <person name="Rosso M.-N."/>
            <person name="Henrissat B."/>
            <person name="Hibbett D."/>
            <person name="Martinez A.T."/>
            <person name="Grigoriev I.V."/>
        </authorList>
    </citation>
    <scope>NUCLEOTIDE SEQUENCE</scope>
    <source>
        <strain evidence="4">CBS 247.69</strain>
    </source>
</reference>
<dbReference type="SUPFAM" id="SSF53474">
    <property type="entry name" value="alpha/beta-Hydrolases"/>
    <property type="match status" value="1"/>
</dbReference>
<comment type="caution">
    <text evidence="4">The sequence shown here is derived from an EMBL/GenBank/DDBJ whole genome shotgun (WGS) entry which is preliminary data.</text>
</comment>
<dbReference type="Gene3D" id="3.40.50.1820">
    <property type="entry name" value="alpha/beta hydrolase"/>
    <property type="match status" value="1"/>
</dbReference>
<dbReference type="InterPro" id="IPR029058">
    <property type="entry name" value="AB_hydrolase_fold"/>
</dbReference>
<dbReference type="Proteomes" id="UP000807353">
    <property type="component" value="Unassembled WGS sequence"/>
</dbReference>
<keyword evidence="1" id="KW-0378">Hydrolase</keyword>
<dbReference type="EMBL" id="MU150235">
    <property type="protein sequence ID" value="KAF9467839.1"/>
    <property type="molecule type" value="Genomic_DNA"/>
</dbReference>
<dbReference type="PANTHER" id="PTHR43329">
    <property type="entry name" value="EPOXIDE HYDROLASE"/>
    <property type="match status" value="1"/>
</dbReference>
<dbReference type="GO" id="GO:0016787">
    <property type="term" value="F:hydrolase activity"/>
    <property type="evidence" value="ECO:0007669"/>
    <property type="project" value="UniProtKB-KW"/>
</dbReference>
<proteinExistence type="inferred from homology"/>
<protein>
    <submittedName>
        <fullName evidence="4">Alpha/beta-hydrolase</fullName>
    </submittedName>
</protein>
<dbReference type="InterPro" id="IPR000639">
    <property type="entry name" value="Epox_hydrolase-like"/>
</dbReference>
<evidence type="ECO:0000313" key="4">
    <source>
        <dbReference type="EMBL" id="KAF9467839.1"/>
    </source>
</evidence>
<accession>A0A9P5YEK9</accession>